<dbReference type="GO" id="GO:0030091">
    <property type="term" value="P:protein repair"/>
    <property type="evidence" value="ECO:0007669"/>
    <property type="project" value="InterPro"/>
</dbReference>
<feature type="domain" description="MsrB" evidence="4">
    <location>
        <begin position="7"/>
        <end position="130"/>
    </location>
</feature>
<dbReference type="Pfam" id="PF01641">
    <property type="entry name" value="SelR"/>
    <property type="match status" value="1"/>
</dbReference>
<evidence type="ECO:0000259" key="4">
    <source>
        <dbReference type="PROSITE" id="PS51790"/>
    </source>
</evidence>
<comment type="catalytic activity">
    <reaction evidence="2 3">
        <text>L-methionyl-[protein] + [thioredoxin]-disulfide + H2O = L-methionyl-(R)-S-oxide-[protein] + [thioredoxin]-dithiol</text>
        <dbReference type="Rhea" id="RHEA:24164"/>
        <dbReference type="Rhea" id="RHEA-COMP:10698"/>
        <dbReference type="Rhea" id="RHEA-COMP:10700"/>
        <dbReference type="Rhea" id="RHEA-COMP:12313"/>
        <dbReference type="Rhea" id="RHEA-COMP:12314"/>
        <dbReference type="ChEBI" id="CHEBI:15377"/>
        <dbReference type="ChEBI" id="CHEBI:16044"/>
        <dbReference type="ChEBI" id="CHEBI:29950"/>
        <dbReference type="ChEBI" id="CHEBI:45764"/>
        <dbReference type="ChEBI" id="CHEBI:50058"/>
        <dbReference type="EC" id="1.8.4.12"/>
    </reaction>
</comment>
<dbReference type="PATRIC" id="fig|216463.3.peg.1111"/>
<comment type="similarity">
    <text evidence="3">Belongs to the MsrB Met sulfoxide reductase family.</text>
</comment>
<dbReference type="GO" id="GO:0006979">
    <property type="term" value="P:response to oxidative stress"/>
    <property type="evidence" value="ECO:0007669"/>
    <property type="project" value="InterPro"/>
</dbReference>
<accession>A0A0F3RPX8</accession>
<dbReference type="RefSeq" id="WP_045807807.1">
    <property type="nucleotide sequence ID" value="NZ_BJZI01000002.1"/>
</dbReference>
<evidence type="ECO:0000313" key="5">
    <source>
        <dbReference type="EMBL" id="GEO65725.1"/>
    </source>
</evidence>
<reference evidence="5 8" key="2">
    <citation type="submission" date="2019-07" db="EMBL/GenBank/DDBJ databases">
        <title>Whole genome shotgun sequence of Lactobacillus spicheri NBRC 107155.</title>
        <authorList>
            <person name="Hosoyama A."/>
            <person name="Uohara A."/>
            <person name="Ohji S."/>
            <person name="Ichikawa N."/>
        </authorList>
    </citation>
    <scope>NUCLEOTIDE SEQUENCE [LARGE SCALE GENOMIC DNA]</scope>
    <source>
        <strain evidence="5 8">NBRC 107155</strain>
    </source>
</reference>
<evidence type="ECO:0000256" key="3">
    <source>
        <dbReference type="HAMAP-Rule" id="MF_01400"/>
    </source>
</evidence>
<dbReference type="PROSITE" id="PS51790">
    <property type="entry name" value="MSRB"/>
    <property type="match status" value="1"/>
</dbReference>
<dbReference type="InterPro" id="IPR011057">
    <property type="entry name" value="Mss4-like_sf"/>
</dbReference>
<evidence type="ECO:0000256" key="1">
    <source>
        <dbReference type="ARBA" id="ARBA00023002"/>
    </source>
</evidence>
<reference evidence="6 7" key="1">
    <citation type="submission" date="2015-03" db="EMBL/GenBank/DDBJ databases">
        <authorList>
            <person name="Zheng J."/>
            <person name="Ganezle M."/>
        </authorList>
    </citation>
    <scope>NUCLEOTIDE SEQUENCE [LARGE SCALE GENOMIC DNA]</scope>
    <source>
        <strain evidence="6 7">LP38</strain>
    </source>
</reference>
<dbReference type="GO" id="GO:0033743">
    <property type="term" value="F:peptide-methionine (R)-S-oxide reductase activity"/>
    <property type="evidence" value="ECO:0007669"/>
    <property type="project" value="UniProtKB-UniRule"/>
</dbReference>
<dbReference type="EMBL" id="JZCR01000021">
    <property type="protein sequence ID" value="KJW12083.1"/>
    <property type="molecule type" value="Genomic_DNA"/>
</dbReference>
<dbReference type="Proteomes" id="UP000033491">
    <property type="component" value="Unassembled WGS sequence"/>
</dbReference>
<evidence type="ECO:0000313" key="6">
    <source>
        <dbReference type="EMBL" id="KJW12083.1"/>
    </source>
</evidence>
<dbReference type="PANTHER" id="PTHR10173:SF59">
    <property type="entry name" value="PEPTIDE METHIONINE SULFOXIDE REDUCTASE MSRA_MSRB"/>
    <property type="match status" value="1"/>
</dbReference>
<dbReference type="GO" id="GO:0005737">
    <property type="term" value="C:cytoplasm"/>
    <property type="evidence" value="ECO:0007669"/>
    <property type="project" value="TreeGrafter"/>
</dbReference>
<comment type="caution">
    <text evidence="6">The sequence shown here is derived from an EMBL/GenBank/DDBJ whole genome shotgun (WGS) entry which is preliminary data.</text>
</comment>
<dbReference type="SUPFAM" id="SSF51316">
    <property type="entry name" value="Mss4-like"/>
    <property type="match status" value="1"/>
</dbReference>
<dbReference type="Gene3D" id="2.170.150.20">
    <property type="entry name" value="Peptide methionine sulfoxide reductase"/>
    <property type="match status" value="1"/>
</dbReference>
<keyword evidence="8" id="KW-1185">Reference proteome</keyword>
<evidence type="ECO:0000313" key="8">
    <source>
        <dbReference type="Proteomes" id="UP000321691"/>
    </source>
</evidence>
<sequence length="152" mass="16532">MSQSESQEDLKQRLTPEEFAVTQHAATEPAFTGQYDQFFEPGIYVDVVSGKPLFSSTDKYDSGCGWPAFSQPIDPASVVEHTDQSFGMVRQEVLSKDAQSHLGHVFTDGPRDRGGLRYCINSAALKFIPLADLDAAGYGEFKALVQGGDAHA</sequence>
<evidence type="ECO:0000313" key="7">
    <source>
        <dbReference type="Proteomes" id="UP000033491"/>
    </source>
</evidence>
<feature type="active site" description="Nucleophile" evidence="3">
    <location>
        <position position="119"/>
    </location>
</feature>
<dbReference type="InterPro" id="IPR028427">
    <property type="entry name" value="Met_Sox_Rdtase_MsrB"/>
</dbReference>
<keyword evidence="1 3" id="KW-0560">Oxidoreductase</keyword>
<dbReference type="InterPro" id="IPR002579">
    <property type="entry name" value="Met_Sox_Rdtase_MsrB_dom"/>
</dbReference>
<dbReference type="NCBIfam" id="TIGR00357">
    <property type="entry name" value="peptide-methionine (R)-S-oxide reductase MsrB"/>
    <property type="match status" value="1"/>
</dbReference>
<dbReference type="PANTHER" id="PTHR10173">
    <property type="entry name" value="METHIONINE SULFOXIDE REDUCTASE"/>
    <property type="match status" value="1"/>
</dbReference>
<dbReference type="EMBL" id="BJZI01000002">
    <property type="protein sequence ID" value="GEO65725.1"/>
    <property type="molecule type" value="Genomic_DNA"/>
</dbReference>
<dbReference type="OrthoDB" id="4174719at2"/>
<evidence type="ECO:0000256" key="2">
    <source>
        <dbReference type="ARBA" id="ARBA00048488"/>
    </source>
</evidence>
<dbReference type="FunFam" id="2.170.150.20:FF:000003">
    <property type="entry name" value="Peptide methionine sulfoxide reductase MsrB"/>
    <property type="match status" value="1"/>
</dbReference>
<comment type="caution">
    <text evidence="3">Lacks conserved residue(s) required for the propagation of feature annotation.</text>
</comment>
<dbReference type="HAMAP" id="MF_01400">
    <property type="entry name" value="MsrB"/>
    <property type="match status" value="1"/>
</dbReference>
<gene>
    <name evidence="3 5" type="primary">msrB</name>
    <name evidence="5" type="ORF">LSP04_01440</name>
    <name evidence="6" type="ORF">VC81_09290</name>
</gene>
<name>A0A0F3RPX8_9LACO</name>
<organism evidence="6 7">
    <name type="scientific">Levilactobacillus spicheri</name>
    <dbReference type="NCBI Taxonomy" id="216463"/>
    <lineage>
        <taxon>Bacteria</taxon>
        <taxon>Bacillati</taxon>
        <taxon>Bacillota</taxon>
        <taxon>Bacilli</taxon>
        <taxon>Lactobacillales</taxon>
        <taxon>Lactobacillaceae</taxon>
        <taxon>Levilactobacillus</taxon>
    </lineage>
</organism>
<protein>
    <recommendedName>
        <fullName evidence="3">Peptide methionine sulfoxide reductase MsrB</fullName>
        <ecNumber evidence="3">1.8.4.12</ecNumber>
    </recommendedName>
    <alternativeName>
        <fullName evidence="3">Peptide-methionine (R)-S-oxide reductase</fullName>
    </alternativeName>
</protein>
<dbReference type="AlphaFoldDB" id="A0A0F3RPX8"/>
<dbReference type="STRING" id="216463.VC81_09290"/>
<dbReference type="EC" id="1.8.4.12" evidence="3"/>
<proteinExistence type="inferred from homology"/>
<dbReference type="Proteomes" id="UP000321691">
    <property type="component" value="Unassembled WGS sequence"/>
</dbReference>